<feature type="region of interest" description="Disordered" evidence="5">
    <location>
        <begin position="368"/>
        <end position="394"/>
    </location>
</feature>
<evidence type="ECO:0000256" key="2">
    <source>
        <dbReference type="ARBA" id="ARBA00022723"/>
    </source>
</evidence>
<gene>
    <name evidence="7" type="ORF">ABIA52_004211</name>
</gene>
<sequence>MDATSSGQRRPNVVVILADDLGWGDLSCQGATQIHTPNIDELARRGMRFTDAHASSAVCTPSRYSLLTGDYPWRSPLKSGVLGGADPAIIAHDAPTLARDLRDRGYSTGAFGKWHLGLGWTWLDGSTPDAFTEGFVPDMQGSGRGIDYSAPFTGGPTALGFDRFFGIAGSLDMPPYCFLDQDHAVGAPLVEKKDLVSSQRPGLAAQGWRDDAVDTTVTEQAVAWIGEQRRAGQEFFAYIATAAPHRPCVPPAFVHGSTAAGQRGDAVFLVDWMVGRLMEALGDELERTLVVFTSDNGAPTMFTEDMLDADGGLTAHLPNGPWRGQKADAWEAGHRVPLIVAGAGSSAGVCDSLVSLLDIRATVRDVTESAAGTAVERSASGDAGGSPADHDDGESFAALLTGEQCAEPDRLLGHQAFDGTLVLRNGPIKAIYGTGSGGFSAPQGQPDDTGRGPGQLFDLSTDPVESDNIWSKRTTDAHAMIDTFEQRTGFTRGTR</sequence>
<comment type="similarity">
    <text evidence="1">Belongs to the sulfatase family.</text>
</comment>
<dbReference type="GO" id="GO:0004098">
    <property type="term" value="F:cerebroside-sulfatase activity"/>
    <property type="evidence" value="ECO:0007669"/>
    <property type="project" value="UniProtKB-EC"/>
</dbReference>
<dbReference type="PROSITE" id="PS00523">
    <property type="entry name" value="SULFATASE_1"/>
    <property type="match status" value="1"/>
</dbReference>
<dbReference type="EC" id="3.1.6.8" evidence="7"/>
<dbReference type="EMBL" id="JBIYEW010000003">
    <property type="protein sequence ID" value="MFK4641322.1"/>
    <property type="molecule type" value="Genomic_DNA"/>
</dbReference>
<keyword evidence="8" id="KW-1185">Reference proteome</keyword>
<evidence type="ECO:0000259" key="6">
    <source>
        <dbReference type="Pfam" id="PF00884"/>
    </source>
</evidence>
<dbReference type="InterPro" id="IPR024607">
    <property type="entry name" value="Sulfatase_CS"/>
</dbReference>
<reference evidence="7 8" key="1">
    <citation type="submission" date="2024-10" db="EMBL/GenBank/DDBJ databases">
        <title>Novel secondary metabolite-producing bacteria for plant disease control.</title>
        <authorList>
            <person name="Chevrette M."/>
        </authorList>
    </citation>
    <scope>NUCLEOTIDE SEQUENCE [LARGE SCALE GENOMIC DNA]</scope>
    <source>
        <strain evidence="7 8">J30 TE3557</strain>
    </source>
</reference>
<dbReference type="InterPro" id="IPR050738">
    <property type="entry name" value="Sulfatase"/>
</dbReference>
<dbReference type="Pfam" id="PF00884">
    <property type="entry name" value="Sulfatase"/>
    <property type="match status" value="1"/>
</dbReference>
<keyword evidence="4" id="KW-0106">Calcium</keyword>
<dbReference type="InterPro" id="IPR000917">
    <property type="entry name" value="Sulfatase_N"/>
</dbReference>
<name>A0ABW8NCI5_9MICC</name>
<dbReference type="RefSeq" id="WP_404595621.1">
    <property type="nucleotide sequence ID" value="NZ_JBIYEW010000003.1"/>
</dbReference>
<dbReference type="PANTHER" id="PTHR42693:SF53">
    <property type="entry name" value="ENDO-4-O-SULFATASE"/>
    <property type="match status" value="1"/>
</dbReference>
<dbReference type="CDD" id="cd16143">
    <property type="entry name" value="ARS_like"/>
    <property type="match status" value="1"/>
</dbReference>
<keyword evidence="3 7" id="KW-0378">Hydrolase</keyword>
<keyword evidence="2" id="KW-0479">Metal-binding</keyword>
<dbReference type="Gene3D" id="3.40.720.10">
    <property type="entry name" value="Alkaline Phosphatase, subunit A"/>
    <property type="match status" value="1"/>
</dbReference>
<evidence type="ECO:0000256" key="1">
    <source>
        <dbReference type="ARBA" id="ARBA00008779"/>
    </source>
</evidence>
<dbReference type="Proteomes" id="UP001620520">
    <property type="component" value="Unassembled WGS sequence"/>
</dbReference>
<evidence type="ECO:0000256" key="4">
    <source>
        <dbReference type="ARBA" id="ARBA00022837"/>
    </source>
</evidence>
<evidence type="ECO:0000313" key="8">
    <source>
        <dbReference type="Proteomes" id="UP001620520"/>
    </source>
</evidence>
<feature type="region of interest" description="Disordered" evidence="5">
    <location>
        <begin position="434"/>
        <end position="454"/>
    </location>
</feature>
<dbReference type="PANTHER" id="PTHR42693">
    <property type="entry name" value="ARYLSULFATASE FAMILY MEMBER"/>
    <property type="match status" value="1"/>
</dbReference>
<dbReference type="SUPFAM" id="SSF53649">
    <property type="entry name" value="Alkaline phosphatase-like"/>
    <property type="match status" value="1"/>
</dbReference>
<proteinExistence type="inferred from homology"/>
<evidence type="ECO:0000313" key="7">
    <source>
        <dbReference type="EMBL" id="MFK4641322.1"/>
    </source>
</evidence>
<organism evidence="7 8">
    <name type="scientific">Paenarthrobacter histidinolovorans</name>
    <dbReference type="NCBI Taxonomy" id="43664"/>
    <lineage>
        <taxon>Bacteria</taxon>
        <taxon>Bacillati</taxon>
        <taxon>Actinomycetota</taxon>
        <taxon>Actinomycetes</taxon>
        <taxon>Micrococcales</taxon>
        <taxon>Micrococcaceae</taxon>
        <taxon>Paenarthrobacter</taxon>
    </lineage>
</organism>
<protein>
    <submittedName>
        <fullName evidence="7">Arylsulfatase A</fullName>
        <ecNumber evidence="7">3.1.6.8</ecNumber>
    </submittedName>
</protein>
<feature type="domain" description="Sulfatase N-terminal" evidence="6">
    <location>
        <begin position="11"/>
        <end position="367"/>
    </location>
</feature>
<comment type="caution">
    <text evidence="7">The sequence shown here is derived from an EMBL/GenBank/DDBJ whole genome shotgun (WGS) entry which is preliminary data.</text>
</comment>
<dbReference type="InterPro" id="IPR017850">
    <property type="entry name" value="Alkaline_phosphatase_core_sf"/>
</dbReference>
<evidence type="ECO:0000256" key="3">
    <source>
        <dbReference type="ARBA" id="ARBA00022801"/>
    </source>
</evidence>
<evidence type="ECO:0000256" key="5">
    <source>
        <dbReference type="SAM" id="MobiDB-lite"/>
    </source>
</evidence>
<accession>A0ABW8NCI5</accession>
<dbReference type="Gene3D" id="3.30.1120.10">
    <property type="match status" value="1"/>
</dbReference>